<reference evidence="2" key="1">
    <citation type="journal article" date="2021" name="bioRxiv">
        <title>Whole Genome Assembly and Annotation of Northern Wild Rice, Zizania palustris L., Supports a Whole Genome Duplication in the Zizania Genus.</title>
        <authorList>
            <person name="Haas M."/>
            <person name="Kono T."/>
            <person name="Macchietto M."/>
            <person name="Millas R."/>
            <person name="McGilp L."/>
            <person name="Shao M."/>
            <person name="Duquette J."/>
            <person name="Hirsch C.N."/>
            <person name="Kimball J."/>
        </authorList>
    </citation>
    <scope>NUCLEOTIDE SEQUENCE</scope>
    <source>
        <tissue evidence="2">Fresh leaf tissue</tissue>
    </source>
</reference>
<comment type="caution">
    <text evidence="2">The sequence shown here is derived from an EMBL/GenBank/DDBJ whole genome shotgun (WGS) entry which is preliminary data.</text>
</comment>
<name>A0A8J5T0I6_ZIZPA</name>
<dbReference type="Proteomes" id="UP000729402">
    <property type="component" value="Unassembled WGS sequence"/>
</dbReference>
<reference evidence="2" key="2">
    <citation type="submission" date="2021-02" db="EMBL/GenBank/DDBJ databases">
        <authorList>
            <person name="Kimball J.A."/>
            <person name="Haas M.W."/>
            <person name="Macchietto M."/>
            <person name="Kono T."/>
            <person name="Duquette J."/>
            <person name="Shao M."/>
        </authorList>
    </citation>
    <scope>NUCLEOTIDE SEQUENCE</scope>
    <source>
        <tissue evidence="2">Fresh leaf tissue</tissue>
    </source>
</reference>
<dbReference type="OrthoDB" id="1930494at2759"/>
<dbReference type="Pfam" id="PF07727">
    <property type="entry name" value="RVT_2"/>
    <property type="match status" value="2"/>
</dbReference>
<dbReference type="AlphaFoldDB" id="A0A8J5T0I6"/>
<protein>
    <recommendedName>
        <fullName evidence="1">Reverse transcriptase Ty1/copia-type domain-containing protein</fullName>
    </recommendedName>
</protein>
<feature type="domain" description="Reverse transcriptase Ty1/copia-type" evidence="1">
    <location>
        <begin position="87"/>
        <end position="153"/>
    </location>
</feature>
<keyword evidence="3" id="KW-1185">Reference proteome</keyword>
<accession>A0A8J5T0I6</accession>
<organism evidence="2 3">
    <name type="scientific">Zizania palustris</name>
    <name type="common">Northern wild rice</name>
    <dbReference type="NCBI Taxonomy" id="103762"/>
    <lineage>
        <taxon>Eukaryota</taxon>
        <taxon>Viridiplantae</taxon>
        <taxon>Streptophyta</taxon>
        <taxon>Embryophyta</taxon>
        <taxon>Tracheophyta</taxon>
        <taxon>Spermatophyta</taxon>
        <taxon>Magnoliopsida</taxon>
        <taxon>Liliopsida</taxon>
        <taxon>Poales</taxon>
        <taxon>Poaceae</taxon>
        <taxon>BOP clade</taxon>
        <taxon>Oryzoideae</taxon>
        <taxon>Oryzeae</taxon>
        <taxon>Zizaniinae</taxon>
        <taxon>Zizania</taxon>
    </lineage>
</organism>
<feature type="domain" description="Reverse transcriptase Ty1/copia-type" evidence="1">
    <location>
        <begin position="12"/>
        <end position="86"/>
    </location>
</feature>
<dbReference type="EMBL" id="JAAALK010000285">
    <property type="protein sequence ID" value="KAG8065784.1"/>
    <property type="molecule type" value="Genomic_DNA"/>
</dbReference>
<dbReference type="InterPro" id="IPR013103">
    <property type="entry name" value="RVT_2"/>
</dbReference>
<sequence length="164" mass="19195">MAEELATLEHTSTWDIFPLPHHVRPITYKWVYKVKTHFDGSLEYYKAHLVAHGFQQEHCHDYDETFFPVAHMTTICTILVVAASTRFDIFPLPHHVRPITYKWVYKVKTRFDGSLEYYKAHLVVHGFQQEHCHDYDETFFPVAHMTTVCTILVSASTSVVYFSA</sequence>
<gene>
    <name evidence="2" type="ORF">GUJ93_ZPchr0004g38860</name>
</gene>
<evidence type="ECO:0000313" key="2">
    <source>
        <dbReference type="EMBL" id="KAG8065784.1"/>
    </source>
</evidence>
<evidence type="ECO:0000313" key="3">
    <source>
        <dbReference type="Proteomes" id="UP000729402"/>
    </source>
</evidence>
<proteinExistence type="predicted"/>
<evidence type="ECO:0000259" key="1">
    <source>
        <dbReference type="Pfam" id="PF07727"/>
    </source>
</evidence>